<evidence type="ECO:0000313" key="1">
    <source>
        <dbReference type="Ensembl" id="ENSOARP00020054131.1"/>
    </source>
</evidence>
<reference evidence="1" key="3">
    <citation type="submission" date="2025-09" db="UniProtKB">
        <authorList>
            <consortium name="Ensembl"/>
        </authorList>
    </citation>
    <scope>IDENTIFICATION</scope>
</reference>
<dbReference type="Ensembl" id="ENSOART00020010354.2">
    <property type="protein sequence ID" value="ENSOARP00020054131.1"/>
    <property type="gene ID" value="ENSOARG00020006749.2"/>
</dbReference>
<gene>
    <name evidence="1" type="primary">DNAJB6</name>
</gene>
<sequence>MVDYYEVLGVQRHASAEDIKKAYRKLALKWHPDKNPENKEEAERKFKQVAEAYEVLSDAKKRDIYDRYGKEGLNGGGGGGSHFDSPFEFGFTFRNPDEVFREFFGGRDPFSFDFFEDPFEDFFGNRRGPRGSRSRGTGSFFSAFSGFPPFGGGFPSFDAGFGSFGSLGHGSLTAFSSSSAFGGSGMGNYKSVSTSTKVVNGRKITTKRIVENGQERVEVEEDGQLKSLTINVEWKPGVLCAPHGGPGVSRELRAQTDGRCGRRGRLRGGVPATRPERAARPARQLQRPLAAAAAARAPAPAGSARRGGGRGRAGRLLRRIQRRRQEEEAEAQRGVEEEEVDQGPPLDGCGGAAEGTRVRPASCGGRMGRGAHGAGGGGGGGGGGAAGRPCPSRRARASPLAATAPRCPAHTRGPAAPAVRGSGVCACSDTPSPPAAACVNLGSV</sequence>
<reference evidence="1" key="1">
    <citation type="submission" date="2020-11" db="EMBL/GenBank/DDBJ databases">
        <authorList>
            <person name="Davenport K.M."/>
            <person name="Bickhart D.M."/>
            <person name="Smith T.P.L."/>
            <person name="Murdoch B.M."/>
            <person name="Rosen B.D."/>
        </authorList>
    </citation>
    <scope>NUCLEOTIDE SEQUENCE [LARGE SCALE GENOMIC DNA]</scope>
    <source>
        <strain evidence="1">OAR_USU_Benz2616</strain>
    </source>
</reference>
<reference evidence="1" key="2">
    <citation type="submission" date="2025-08" db="UniProtKB">
        <authorList>
            <consortium name="Ensembl"/>
        </authorList>
    </citation>
    <scope>IDENTIFICATION</scope>
</reference>
<organism evidence="1">
    <name type="scientific">Ovis aries</name>
    <name type="common">Sheep</name>
    <dbReference type="NCBI Taxonomy" id="9940"/>
    <lineage>
        <taxon>Eukaryota</taxon>
        <taxon>Metazoa</taxon>
        <taxon>Chordata</taxon>
        <taxon>Craniata</taxon>
        <taxon>Vertebrata</taxon>
        <taxon>Euteleostomi</taxon>
        <taxon>Mammalia</taxon>
        <taxon>Eutheria</taxon>
        <taxon>Laurasiatheria</taxon>
        <taxon>Artiodactyla</taxon>
        <taxon>Ruminantia</taxon>
        <taxon>Pecora</taxon>
        <taxon>Bovidae</taxon>
        <taxon>Caprinae</taxon>
        <taxon>Ovis</taxon>
    </lineage>
</organism>
<proteinExistence type="predicted"/>
<name>A0AC11E980_SHEEP</name>
<accession>A0AC11E980</accession>
<protein>
    <submittedName>
        <fullName evidence="1">DnaJ heat shock protein family (Hsp40) member B6</fullName>
    </submittedName>
</protein>